<dbReference type="GO" id="GO:0006457">
    <property type="term" value="P:protein folding"/>
    <property type="evidence" value="ECO:0007669"/>
    <property type="project" value="InterPro"/>
</dbReference>
<dbReference type="PROSITE" id="PS00170">
    <property type="entry name" value="CSA_PPIASE_1"/>
    <property type="match status" value="1"/>
</dbReference>
<organism evidence="5">
    <name type="scientific">hydrothermal vent metagenome</name>
    <dbReference type="NCBI Taxonomy" id="652676"/>
    <lineage>
        <taxon>unclassified sequences</taxon>
        <taxon>metagenomes</taxon>
        <taxon>ecological metagenomes</taxon>
    </lineage>
</organism>
<sequence>MNNQIKTLTKTIAVLFSISLIMGLSILSSTAHADANGKLVAVIETSMGNITVELNPEKAPKSVANFVQYANNGFYNGTIFHRVIEDFMIQGGGFSILESGKFEKKQTREAIKNEADNGLANDLGTIAMARTNNPNSATAQFFFNVKNNSFLNHSSKTNRGWGYAVFGKVSAGMDVINKIRFTETGAVKPFSKDVPLKPITINNITIK</sequence>
<reference evidence="5" key="1">
    <citation type="submission" date="2018-06" db="EMBL/GenBank/DDBJ databases">
        <authorList>
            <person name="Zhirakovskaya E."/>
        </authorList>
    </citation>
    <scope>NUCLEOTIDE SEQUENCE</scope>
</reference>
<dbReference type="PROSITE" id="PS50072">
    <property type="entry name" value="CSA_PPIASE_2"/>
    <property type="match status" value="1"/>
</dbReference>
<dbReference type="InterPro" id="IPR029000">
    <property type="entry name" value="Cyclophilin-like_dom_sf"/>
</dbReference>
<gene>
    <name evidence="5" type="ORF">MNBD_GAMMA22-615</name>
</gene>
<name>A0A3B0ZYU3_9ZZZZ</name>
<dbReference type="Pfam" id="PF00160">
    <property type="entry name" value="Pro_isomerase"/>
    <property type="match status" value="1"/>
</dbReference>
<dbReference type="GO" id="GO:0003755">
    <property type="term" value="F:peptidyl-prolyl cis-trans isomerase activity"/>
    <property type="evidence" value="ECO:0007669"/>
    <property type="project" value="UniProtKB-KW"/>
</dbReference>
<dbReference type="AlphaFoldDB" id="A0A3B0ZYU3"/>
<dbReference type="Gene3D" id="2.40.100.10">
    <property type="entry name" value="Cyclophilin-like"/>
    <property type="match status" value="1"/>
</dbReference>
<dbReference type="EMBL" id="UOFS01000013">
    <property type="protein sequence ID" value="VAW93073.1"/>
    <property type="molecule type" value="Genomic_DNA"/>
</dbReference>
<evidence type="ECO:0000256" key="2">
    <source>
        <dbReference type="ARBA" id="ARBA00023110"/>
    </source>
</evidence>
<dbReference type="InterPro" id="IPR020892">
    <property type="entry name" value="Cyclophilin-type_PPIase_CS"/>
</dbReference>
<evidence type="ECO:0000313" key="5">
    <source>
        <dbReference type="EMBL" id="VAW93073.1"/>
    </source>
</evidence>
<dbReference type="PANTHER" id="PTHR43246">
    <property type="entry name" value="PEPTIDYL-PROLYL CIS-TRANS ISOMERASE CYP38, CHLOROPLASTIC"/>
    <property type="match status" value="1"/>
</dbReference>
<evidence type="ECO:0000256" key="1">
    <source>
        <dbReference type="ARBA" id="ARBA00013194"/>
    </source>
</evidence>
<dbReference type="PRINTS" id="PR00153">
    <property type="entry name" value="CSAPPISMRASE"/>
</dbReference>
<proteinExistence type="predicted"/>
<keyword evidence="2" id="KW-0697">Rotamase</keyword>
<evidence type="ECO:0000259" key="4">
    <source>
        <dbReference type="PROSITE" id="PS50072"/>
    </source>
</evidence>
<dbReference type="EC" id="5.2.1.8" evidence="1"/>
<dbReference type="InterPro" id="IPR044665">
    <property type="entry name" value="E_coli_cyclophilin_A-like"/>
</dbReference>
<accession>A0A3B0ZYU3</accession>
<keyword evidence="3 5" id="KW-0413">Isomerase</keyword>
<dbReference type="SUPFAM" id="SSF50891">
    <property type="entry name" value="Cyclophilin-like"/>
    <property type="match status" value="1"/>
</dbReference>
<evidence type="ECO:0000256" key="3">
    <source>
        <dbReference type="ARBA" id="ARBA00023235"/>
    </source>
</evidence>
<dbReference type="InterPro" id="IPR002130">
    <property type="entry name" value="Cyclophilin-type_PPIase_dom"/>
</dbReference>
<protein>
    <recommendedName>
        <fullName evidence="1">peptidylprolyl isomerase</fullName>
        <ecNumber evidence="1">5.2.1.8</ecNumber>
    </recommendedName>
</protein>
<feature type="domain" description="PPIase cyclophilin-type" evidence="4">
    <location>
        <begin position="40"/>
        <end position="206"/>
    </location>
</feature>